<dbReference type="Proteomes" id="UP001596200">
    <property type="component" value="Unassembled WGS sequence"/>
</dbReference>
<organism evidence="1 2">
    <name type="scientific">Streptomyces pulveraceus</name>
    <dbReference type="NCBI Taxonomy" id="68258"/>
    <lineage>
        <taxon>Bacteria</taxon>
        <taxon>Bacillati</taxon>
        <taxon>Actinomycetota</taxon>
        <taxon>Actinomycetes</taxon>
        <taxon>Kitasatosporales</taxon>
        <taxon>Streptomycetaceae</taxon>
        <taxon>Streptomyces</taxon>
    </lineage>
</organism>
<name>A0ABW1GE34_9ACTN</name>
<evidence type="ECO:0000313" key="1">
    <source>
        <dbReference type="EMBL" id="MFC5912989.1"/>
    </source>
</evidence>
<dbReference type="EMBL" id="JBHSPU010000006">
    <property type="protein sequence ID" value="MFC5912989.1"/>
    <property type="molecule type" value="Genomic_DNA"/>
</dbReference>
<dbReference type="RefSeq" id="WP_344510705.1">
    <property type="nucleotide sequence ID" value="NZ_BAAATU010000018.1"/>
</dbReference>
<protein>
    <submittedName>
        <fullName evidence="1">Uncharacterized protein</fullName>
    </submittedName>
</protein>
<keyword evidence="2" id="KW-1185">Reference proteome</keyword>
<comment type="caution">
    <text evidence="1">The sequence shown here is derived from an EMBL/GenBank/DDBJ whole genome shotgun (WGS) entry which is preliminary data.</text>
</comment>
<sequence>MTSTEELSRKQDALRTAADAVGADLRLDELLSAVGRPVRVGSYALGLMVRRDLDVTVICPKLDPRTLEAVAGIGARLAQHQRVRQVRFRDDTGEWNTDPDYPDGLYLGVDCRSVRGQDWNLDIWFVDEPHRQPDLAHLKALPARLAPDTRAAILSIKQTWADHAEYGRSVKSVDVYRSVLDGGVRTPEQFDEWRAHSLNSQAGPLG</sequence>
<gene>
    <name evidence="1" type="ORF">ACFP1B_06030</name>
</gene>
<evidence type="ECO:0000313" key="2">
    <source>
        <dbReference type="Proteomes" id="UP001596200"/>
    </source>
</evidence>
<proteinExistence type="predicted"/>
<reference evidence="2" key="1">
    <citation type="journal article" date="2019" name="Int. J. Syst. Evol. Microbiol.">
        <title>The Global Catalogue of Microorganisms (GCM) 10K type strain sequencing project: providing services to taxonomists for standard genome sequencing and annotation.</title>
        <authorList>
            <consortium name="The Broad Institute Genomics Platform"/>
            <consortium name="The Broad Institute Genome Sequencing Center for Infectious Disease"/>
            <person name="Wu L."/>
            <person name="Ma J."/>
        </authorList>
    </citation>
    <scope>NUCLEOTIDE SEQUENCE [LARGE SCALE GENOMIC DNA]</scope>
    <source>
        <strain evidence="2">JCM 4147</strain>
    </source>
</reference>
<accession>A0ABW1GE34</accession>